<accession>W6S0E1</accession>
<sequence length="94" mass="10249">MTTPSRDIPGFDGDEIWGHPDSKVAIWVNMSKAAIAAMTQLVAANKIVATPTNALVYAFDGGMLDMPIAKSIKRKYAKAHWFPLVFAGNREASR</sequence>
<keyword evidence="2" id="KW-1185">Reference proteome</keyword>
<dbReference type="EMBL" id="HG916853">
    <property type="protein sequence ID" value="CDM59931.1"/>
    <property type="molecule type" value="Genomic_DNA"/>
</dbReference>
<dbReference type="KEGG" id="rhl:LPU83_pLPU83a_0090"/>
<name>W6S0E1_9HYPH</name>
<dbReference type="Proteomes" id="UP000019443">
    <property type="component" value="Plasmid pLPU83a"/>
</dbReference>
<gene>
    <name evidence="1" type="ORF">LPU83_pLPU83a_0090</name>
</gene>
<dbReference type="PATRIC" id="fig|348824.6.peg.4607"/>
<dbReference type="eggNOG" id="ENOG5033JDY">
    <property type="taxonomic scope" value="Bacteria"/>
</dbReference>
<reference evidence="1" key="1">
    <citation type="submission" date="2013-11" db="EMBL/GenBank/DDBJ databases">
        <title>Draft genome sequence of the broad-host-range Rhizobium sp. LPU83 strain, a member of the low-genetic diversity Oregon-like Rhizobium sp. group.</title>
        <authorList>
            <person name="Wibberg D."/>
            <person name="Puehler A."/>
            <person name="Schlueter A."/>
        </authorList>
    </citation>
    <scope>NUCLEOTIDE SEQUENCE [LARGE SCALE GENOMIC DNA]</scope>
    <source>
        <strain evidence="1">LPU83</strain>
        <plasmid evidence="1">pLPU83a</plasmid>
    </source>
</reference>
<dbReference type="HOGENOM" id="CLU_2384161_0_0_5"/>
<evidence type="ECO:0000313" key="2">
    <source>
        <dbReference type="Proteomes" id="UP000019443"/>
    </source>
</evidence>
<geneLocation type="plasmid" evidence="1 2">
    <name>pLPU83a</name>
</geneLocation>
<proteinExistence type="predicted"/>
<protein>
    <submittedName>
        <fullName evidence="1">Pathogenicity island protein</fullName>
    </submittedName>
</protein>
<keyword evidence="1" id="KW-0614">Plasmid</keyword>
<organism evidence="1 2">
    <name type="scientific">Rhizobium favelukesii</name>
    <dbReference type="NCBI Taxonomy" id="348824"/>
    <lineage>
        <taxon>Bacteria</taxon>
        <taxon>Pseudomonadati</taxon>
        <taxon>Pseudomonadota</taxon>
        <taxon>Alphaproteobacteria</taxon>
        <taxon>Hyphomicrobiales</taxon>
        <taxon>Rhizobiaceae</taxon>
        <taxon>Rhizobium/Agrobacterium group</taxon>
        <taxon>Rhizobium</taxon>
    </lineage>
</organism>
<evidence type="ECO:0000313" key="1">
    <source>
        <dbReference type="EMBL" id="CDM59931.1"/>
    </source>
</evidence>
<dbReference type="AlphaFoldDB" id="W6S0E1"/>